<feature type="compositionally biased region" description="Basic and acidic residues" evidence="1">
    <location>
        <begin position="44"/>
        <end position="54"/>
    </location>
</feature>
<name>A0A8C6H8C9_MUSSI</name>
<dbReference type="Gene3D" id="1.20.50.60">
    <property type="entry name" value="ESP1, core domain"/>
    <property type="match status" value="1"/>
</dbReference>
<feature type="region of interest" description="Disordered" evidence="1">
    <location>
        <begin position="29"/>
        <end position="57"/>
    </location>
</feature>
<dbReference type="Ensembl" id="ENSMSIT00000022279.1">
    <property type="protein sequence ID" value="ENSMSIP00000017615.1"/>
    <property type="gene ID" value="ENSMSIG00000015038.1"/>
</dbReference>
<sequence length="150" mass="17007">MTPLPAMFFLLTLLLPSMHTDGRVLTQTQNESTISSNHKTNHKAVLDKTDRQDKGNQQAPEKVFCASIEDQTLVEDLATANQHKLILSKNKMSQSNCCTQKHQVDPVHLSHMASRLQGTRVRHQEDSSKRKVMVCFDEFLDLVKKTLVSH</sequence>
<feature type="chain" id="PRO_5034925987" evidence="2">
    <location>
        <begin position="23"/>
        <end position="150"/>
    </location>
</feature>
<dbReference type="Proteomes" id="UP000694415">
    <property type="component" value="Unplaced"/>
</dbReference>
<accession>A0A8C6H8C9</accession>
<feature type="signal peptide" evidence="2">
    <location>
        <begin position="1"/>
        <end position="22"/>
    </location>
</feature>
<protein>
    <submittedName>
        <fullName evidence="3">Exocrine gland secreted peptide 5</fullName>
    </submittedName>
</protein>
<reference evidence="3" key="1">
    <citation type="submission" date="2025-08" db="UniProtKB">
        <authorList>
            <consortium name="Ensembl"/>
        </authorList>
    </citation>
    <scope>IDENTIFICATION</scope>
</reference>
<evidence type="ECO:0000313" key="3">
    <source>
        <dbReference type="Ensembl" id="ENSMSIP00000017615.1"/>
    </source>
</evidence>
<dbReference type="AlphaFoldDB" id="A0A8C6H8C9"/>
<evidence type="ECO:0000256" key="2">
    <source>
        <dbReference type="SAM" id="SignalP"/>
    </source>
</evidence>
<keyword evidence="4" id="KW-1185">Reference proteome</keyword>
<dbReference type="GO" id="GO:0005615">
    <property type="term" value="C:extracellular space"/>
    <property type="evidence" value="ECO:0007669"/>
    <property type="project" value="Ensembl"/>
</dbReference>
<proteinExistence type="predicted"/>
<evidence type="ECO:0000256" key="1">
    <source>
        <dbReference type="SAM" id="MobiDB-lite"/>
    </source>
</evidence>
<organism evidence="3 4">
    <name type="scientific">Mus spicilegus</name>
    <name type="common">Mound-building mouse</name>
    <dbReference type="NCBI Taxonomy" id="10103"/>
    <lineage>
        <taxon>Eukaryota</taxon>
        <taxon>Metazoa</taxon>
        <taxon>Chordata</taxon>
        <taxon>Craniata</taxon>
        <taxon>Vertebrata</taxon>
        <taxon>Euteleostomi</taxon>
        <taxon>Mammalia</taxon>
        <taxon>Eutheria</taxon>
        <taxon>Euarchontoglires</taxon>
        <taxon>Glires</taxon>
        <taxon>Rodentia</taxon>
        <taxon>Myomorpha</taxon>
        <taxon>Muroidea</taxon>
        <taxon>Muridae</taxon>
        <taxon>Murinae</taxon>
        <taxon>Mus</taxon>
        <taxon>Mus</taxon>
    </lineage>
</organism>
<dbReference type="GO" id="GO:0005186">
    <property type="term" value="F:pheromone activity"/>
    <property type="evidence" value="ECO:0007669"/>
    <property type="project" value="Ensembl"/>
</dbReference>
<dbReference type="InterPro" id="IPR032253">
    <property type="entry name" value="Esp1/Esp22"/>
</dbReference>
<dbReference type="InterPro" id="IPR043126">
    <property type="entry name" value="Esp1_core"/>
</dbReference>
<reference evidence="3" key="2">
    <citation type="submission" date="2025-09" db="UniProtKB">
        <authorList>
            <consortium name="Ensembl"/>
        </authorList>
    </citation>
    <scope>IDENTIFICATION</scope>
</reference>
<evidence type="ECO:0000313" key="4">
    <source>
        <dbReference type="Proteomes" id="UP000694415"/>
    </source>
</evidence>
<dbReference type="CDD" id="cd14249">
    <property type="entry name" value="ESP1_like"/>
    <property type="match status" value="1"/>
</dbReference>
<feature type="compositionally biased region" description="Polar residues" evidence="1">
    <location>
        <begin position="29"/>
        <end position="38"/>
    </location>
</feature>
<dbReference type="GeneTree" id="ENSGT00840000130532"/>
<dbReference type="Pfam" id="PF16590">
    <property type="entry name" value="ESP"/>
    <property type="match status" value="1"/>
</dbReference>
<keyword evidence="2" id="KW-0732">Signal</keyword>